<proteinExistence type="predicted"/>
<evidence type="ECO:0000313" key="2">
    <source>
        <dbReference type="Proteomes" id="UP000683507"/>
    </source>
</evidence>
<dbReference type="Proteomes" id="UP000683507">
    <property type="component" value="Chromosome"/>
</dbReference>
<sequence length="146" mass="16519">MKEPKDITNKVDAAFSEVLELIGIRKGKTKKNVCIRVRFIGEKKAMELGLFTLKSIVRLHYLELSSPKLIALRFGVEDFYCCIQAFYQMTKKRFKVAAQKDIAVLLYESPKTNRPVVVSAIDGKLKQCMYVSDLLAILGTGDELLN</sequence>
<evidence type="ECO:0000313" key="1">
    <source>
        <dbReference type="EMBL" id="CAG5082254.1"/>
    </source>
</evidence>
<accession>A0A916NHS6</accession>
<dbReference type="KEGG" id="ptan:CRYO30217_01855"/>
<organism evidence="1 2">
    <name type="scientific">Parvicella tangerina</name>
    <dbReference type="NCBI Taxonomy" id="2829795"/>
    <lineage>
        <taxon>Bacteria</taxon>
        <taxon>Pseudomonadati</taxon>
        <taxon>Bacteroidota</taxon>
        <taxon>Flavobacteriia</taxon>
        <taxon>Flavobacteriales</taxon>
        <taxon>Parvicellaceae</taxon>
        <taxon>Parvicella</taxon>
    </lineage>
</organism>
<name>A0A916NHS6_9FLAO</name>
<reference evidence="1" key="1">
    <citation type="submission" date="2021-04" db="EMBL/GenBank/DDBJ databases">
        <authorList>
            <person name="Rodrigo-Torres L."/>
            <person name="Arahal R. D."/>
            <person name="Lucena T."/>
        </authorList>
    </citation>
    <scope>NUCLEOTIDE SEQUENCE</scope>
    <source>
        <strain evidence="1">AS29M-1</strain>
    </source>
</reference>
<gene>
    <name evidence="1" type="ORF">CRYO30217_01855</name>
</gene>
<dbReference type="AlphaFoldDB" id="A0A916NHS6"/>
<protein>
    <submittedName>
        <fullName evidence="1">Uncharacterized protein</fullName>
    </submittedName>
</protein>
<keyword evidence="2" id="KW-1185">Reference proteome</keyword>
<dbReference type="RefSeq" id="WP_258542051.1">
    <property type="nucleotide sequence ID" value="NZ_OU015584.1"/>
</dbReference>
<dbReference type="EMBL" id="OU015584">
    <property type="protein sequence ID" value="CAG5082254.1"/>
    <property type="molecule type" value="Genomic_DNA"/>
</dbReference>